<dbReference type="FunFam" id="3.30.160.60:FF:000395">
    <property type="entry name" value="zinc finger protein 513"/>
    <property type="match status" value="1"/>
</dbReference>
<evidence type="ECO:0000256" key="4">
    <source>
        <dbReference type="ARBA" id="ARBA00022737"/>
    </source>
</evidence>
<evidence type="ECO:0000256" key="5">
    <source>
        <dbReference type="ARBA" id="ARBA00022771"/>
    </source>
</evidence>
<dbReference type="PROSITE" id="PS00028">
    <property type="entry name" value="ZINC_FINGER_C2H2_1"/>
    <property type="match status" value="1"/>
</dbReference>
<dbReference type="InterPro" id="IPR013087">
    <property type="entry name" value="Znf_C2H2_type"/>
</dbReference>
<evidence type="ECO:0000256" key="10">
    <source>
        <dbReference type="ARBA" id="ARBA00023242"/>
    </source>
</evidence>
<dbReference type="GO" id="GO:0000981">
    <property type="term" value="F:DNA-binding transcription factor activity, RNA polymerase II-specific"/>
    <property type="evidence" value="ECO:0007669"/>
    <property type="project" value="TreeGrafter"/>
</dbReference>
<dbReference type="PROSITE" id="PS50157">
    <property type="entry name" value="ZINC_FINGER_C2H2_2"/>
    <property type="match status" value="10"/>
</dbReference>
<feature type="domain" description="C2H2-type" evidence="12">
    <location>
        <begin position="479"/>
        <end position="506"/>
    </location>
</feature>
<feature type="domain" description="C2H2-type" evidence="12">
    <location>
        <begin position="451"/>
        <end position="478"/>
    </location>
</feature>
<feature type="domain" description="C2H2-type" evidence="12">
    <location>
        <begin position="507"/>
        <end position="534"/>
    </location>
</feature>
<dbReference type="GO" id="GO:0005634">
    <property type="term" value="C:nucleus"/>
    <property type="evidence" value="ECO:0007669"/>
    <property type="project" value="UniProtKB-SubCell"/>
</dbReference>
<organism evidence="13 14">
    <name type="scientific">Eumeta variegata</name>
    <name type="common">Bagworm moth</name>
    <name type="synonym">Eumeta japonica</name>
    <dbReference type="NCBI Taxonomy" id="151549"/>
    <lineage>
        <taxon>Eukaryota</taxon>
        <taxon>Metazoa</taxon>
        <taxon>Ecdysozoa</taxon>
        <taxon>Arthropoda</taxon>
        <taxon>Hexapoda</taxon>
        <taxon>Insecta</taxon>
        <taxon>Pterygota</taxon>
        <taxon>Neoptera</taxon>
        <taxon>Endopterygota</taxon>
        <taxon>Lepidoptera</taxon>
        <taxon>Glossata</taxon>
        <taxon>Ditrysia</taxon>
        <taxon>Tineoidea</taxon>
        <taxon>Psychidae</taxon>
        <taxon>Oiketicinae</taxon>
        <taxon>Eumeta</taxon>
    </lineage>
</organism>
<evidence type="ECO:0000256" key="2">
    <source>
        <dbReference type="ARBA" id="ARBA00006991"/>
    </source>
</evidence>
<dbReference type="Pfam" id="PF00096">
    <property type="entry name" value="zf-C2H2"/>
    <property type="match status" value="4"/>
</dbReference>
<dbReference type="GO" id="GO:0008270">
    <property type="term" value="F:zinc ion binding"/>
    <property type="evidence" value="ECO:0007669"/>
    <property type="project" value="UniProtKB-KW"/>
</dbReference>
<dbReference type="AlphaFoldDB" id="A0A4C1WG50"/>
<dbReference type="FunFam" id="3.30.160.60:FF:001156">
    <property type="entry name" value="Zinc finger protein 407"/>
    <property type="match status" value="1"/>
</dbReference>
<evidence type="ECO:0000259" key="12">
    <source>
        <dbReference type="PROSITE" id="PS50157"/>
    </source>
</evidence>
<evidence type="ECO:0000313" key="14">
    <source>
        <dbReference type="Proteomes" id="UP000299102"/>
    </source>
</evidence>
<comment type="caution">
    <text evidence="13">The sequence shown here is derived from an EMBL/GenBank/DDBJ whole genome shotgun (WGS) entry which is preliminary data.</text>
</comment>
<gene>
    <name evidence="13" type="primary">ZNF345</name>
    <name evidence="13" type="ORF">EVAR_39630_1</name>
</gene>
<keyword evidence="3" id="KW-0479">Metal-binding</keyword>
<name>A0A4C1WG50_EUMVA</name>
<dbReference type="SMART" id="SM00355">
    <property type="entry name" value="ZnF_C2H2"/>
    <property type="match status" value="11"/>
</dbReference>
<comment type="similarity">
    <text evidence="2">Belongs to the krueppel C2H2-type zinc-finger protein family.</text>
</comment>
<keyword evidence="8" id="KW-0238">DNA-binding</keyword>
<feature type="domain" description="C2H2-type" evidence="12">
    <location>
        <begin position="563"/>
        <end position="590"/>
    </location>
</feature>
<feature type="domain" description="C2H2-type" evidence="12">
    <location>
        <begin position="535"/>
        <end position="562"/>
    </location>
</feature>
<evidence type="ECO:0000256" key="1">
    <source>
        <dbReference type="ARBA" id="ARBA00004123"/>
    </source>
</evidence>
<accession>A0A4C1WG50</accession>
<dbReference type="PANTHER" id="PTHR23226:SF416">
    <property type="entry name" value="FI01424P"/>
    <property type="match status" value="1"/>
</dbReference>
<dbReference type="FunFam" id="3.30.160.60:FF:002287">
    <property type="entry name" value="Uncharacterized protein"/>
    <property type="match status" value="1"/>
</dbReference>
<dbReference type="GO" id="GO:0000978">
    <property type="term" value="F:RNA polymerase II cis-regulatory region sequence-specific DNA binding"/>
    <property type="evidence" value="ECO:0007669"/>
    <property type="project" value="TreeGrafter"/>
</dbReference>
<keyword evidence="5 11" id="KW-0863">Zinc-finger</keyword>
<proteinExistence type="inferred from homology"/>
<feature type="domain" description="C2H2-type" evidence="12">
    <location>
        <begin position="675"/>
        <end position="702"/>
    </location>
</feature>
<evidence type="ECO:0000256" key="11">
    <source>
        <dbReference type="PROSITE-ProRule" id="PRU00042"/>
    </source>
</evidence>
<reference evidence="13 14" key="1">
    <citation type="journal article" date="2019" name="Commun. Biol.">
        <title>The bagworm genome reveals a unique fibroin gene that provides high tensile strength.</title>
        <authorList>
            <person name="Kono N."/>
            <person name="Nakamura H."/>
            <person name="Ohtoshi R."/>
            <person name="Tomita M."/>
            <person name="Numata K."/>
            <person name="Arakawa K."/>
        </authorList>
    </citation>
    <scope>NUCLEOTIDE SEQUENCE [LARGE SCALE GENOMIC DNA]</scope>
</reference>
<dbReference type="EMBL" id="BGZK01000557">
    <property type="protein sequence ID" value="GBP50053.1"/>
    <property type="molecule type" value="Genomic_DNA"/>
</dbReference>
<keyword evidence="7" id="KW-0805">Transcription regulation</keyword>
<dbReference type="STRING" id="151549.A0A4C1WG50"/>
<feature type="domain" description="C2H2-type" evidence="12">
    <location>
        <begin position="647"/>
        <end position="674"/>
    </location>
</feature>
<evidence type="ECO:0000256" key="7">
    <source>
        <dbReference type="ARBA" id="ARBA00023015"/>
    </source>
</evidence>
<keyword evidence="4" id="KW-0677">Repeat</keyword>
<keyword evidence="6" id="KW-0862">Zinc</keyword>
<keyword evidence="14" id="KW-1185">Reference proteome</keyword>
<dbReference type="FunFam" id="3.30.160.60:FF:000630">
    <property type="entry name" value="Zinc finger protein 180"/>
    <property type="match status" value="3"/>
</dbReference>
<dbReference type="Proteomes" id="UP000299102">
    <property type="component" value="Unassembled WGS sequence"/>
</dbReference>
<evidence type="ECO:0000256" key="6">
    <source>
        <dbReference type="ARBA" id="ARBA00022833"/>
    </source>
</evidence>
<evidence type="ECO:0000256" key="8">
    <source>
        <dbReference type="ARBA" id="ARBA00023125"/>
    </source>
</evidence>
<evidence type="ECO:0000256" key="9">
    <source>
        <dbReference type="ARBA" id="ARBA00023163"/>
    </source>
</evidence>
<evidence type="ECO:0000313" key="13">
    <source>
        <dbReference type="EMBL" id="GBP50053.1"/>
    </source>
</evidence>
<keyword evidence="10" id="KW-0539">Nucleus</keyword>
<dbReference type="FunFam" id="3.30.160.60:FF:000446">
    <property type="entry name" value="Zinc finger protein"/>
    <property type="match status" value="1"/>
</dbReference>
<keyword evidence="9" id="KW-0804">Transcription</keyword>
<protein>
    <submittedName>
        <fullName evidence="13">Zinc finger protein 345</fullName>
    </submittedName>
</protein>
<dbReference type="SUPFAM" id="SSF57667">
    <property type="entry name" value="beta-beta-alpha zinc fingers"/>
    <property type="match status" value="6"/>
</dbReference>
<dbReference type="InterPro" id="IPR036236">
    <property type="entry name" value="Znf_C2H2_sf"/>
</dbReference>
<feature type="domain" description="C2H2-type" evidence="12">
    <location>
        <begin position="591"/>
        <end position="618"/>
    </location>
</feature>
<dbReference type="FunFam" id="3.30.160.60:FF:000099">
    <property type="entry name" value="Zinc finger protein 79"/>
    <property type="match status" value="1"/>
</dbReference>
<feature type="domain" description="C2H2-type" evidence="12">
    <location>
        <begin position="423"/>
        <end position="450"/>
    </location>
</feature>
<dbReference type="OrthoDB" id="1095242at2759"/>
<evidence type="ECO:0000256" key="3">
    <source>
        <dbReference type="ARBA" id="ARBA00022723"/>
    </source>
</evidence>
<comment type="subcellular location">
    <subcellularLocation>
        <location evidence="1">Nucleus</location>
    </subcellularLocation>
</comment>
<dbReference type="Gene3D" id="3.30.160.60">
    <property type="entry name" value="Classic Zinc Finger"/>
    <property type="match status" value="11"/>
</dbReference>
<sequence>MCSGLYRRVTLPPLPCGQPAPPADGLGILFSAGRARASQLSARMEWTFWVYLFCGVTFDIKDEITYSMPAWAEPRAKDALLVFSLCIRSDRTRTNVMLRECSVWLERCELTNGNNMTTEIGALAEPHELPPRTPTAATPASLDYHQAKIDDEPSTIVIKIEYDDEVSYSAGDLDLGREQLRQDCLTDTSMDSMQMCDTFIKKEDEICNFIKEELSIGATVLQKSATPVKRFIISTYLVMCFFYGRPAVQAHGPMRAAVTMRRPRLSTQASTQQLAAAKAEARDAFSDRNACPRHASCYCPLPLNPKLLCLVCLLWPRCLSPMRPAPPLPAPPDALESAPRVKVEEHPYEGKCEESNVLKYYLAFHINTSDNADENTVLKQSCKSVAKREKARCAHCGSALAECECRPGTDDGALVTLADEKIYECEHCKSKLSCSTALNRHMRIHMGEKPYECKQCEYRTSYLSSLKRHVRMHTGEKPYRCEQCEYTASDKDHLNRHISVHSTEKQYKCGQCEYSTSTQSALNKHTHVHTGIKPYRCEQCEYKTSDRTHLKTHIRVHTDEKPYKCKECEYRSSYSTALKVHMHTHIGEKPYGCEQCEFRTFYLSALNIHMRTHTGEKPYRCEQCEYSTYDKGNLKSHTRVHTGEKPYECKHCKYRTCYSTALTRHMRVHTGEKPYECKQCEYRTSYLSALKRHMCTHTDEKPYSCKYCEYTTSVKEHLMRHFRPYSACTRYNLSKFPKKSL</sequence>
<dbReference type="FunFam" id="3.30.160.60:FF:002452">
    <property type="entry name" value="zinc finger protein 142 isoform X4"/>
    <property type="match status" value="1"/>
</dbReference>
<dbReference type="PANTHER" id="PTHR23226">
    <property type="entry name" value="ZINC FINGER AND SCAN DOMAIN-CONTAINING"/>
    <property type="match status" value="1"/>
</dbReference>
<feature type="domain" description="C2H2-type" evidence="12">
    <location>
        <begin position="619"/>
        <end position="646"/>
    </location>
</feature>
<dbReference type="FunFam" id="3.30.160.60:FF:000417">
    <property type="entry name" value="Zinc finger protein"/>
    <property type="match status" value="1"/>
</dbReference>